<protein>
    <submittedName>
        <fullName evidence="1">Terminal protein</fullName>
    </submittedName>
</protein>
<dbReference type="AlphaFoldDB" id="A0A5J6IHQ9"/>
<sequence length="45" mass="4943">MAAESLSEVFFRTTNTRANGLGVEFTDVETIEGAGRSDSNRRPPR</sequence>
<proteinExistence type="predicted"/>
<organism evidence="1 2">
    <name type="scientific">Streptomyces coeruleorubidus</name>
    <dbReference type="NCBI Taxonomy" id="116188"/>
    <lineage>
        <taxon>Bacteria</taxon>
        <taxon>Bacillati</taxon>
        <taxon>Actinomycetota</taxon>
        <taxon>Actinomycetes</taxon>
        <taxon>Kitasatosporales</taxon>
        <taxon>Streptomycetaceae</taxon>
        <taxon>Streptomyces</taxon>
    </lineage>
</organism>
<accession>A0A5J6IHQ9</accession>
<name>A0A5J6IHQ9_STRC4</name>
<dbReference type="EMBL" id="CP023694">
    <property type="protein sequence ID" value="QEV30784.1"/>
    <property type="molecule type" value="Genomic_DNA"/>
</dbReference>
<dbReference type="KEGG" id="scoe:CP976_41855"/>
<evidence type="ECO:0000313" key="1">
    <source>
        <dbReference type="EMBL" id="QEV30784.1"/>
    </source>
</evidence>
<dbReference type="Proteomes" id="UP000326598">
    <property type="component" value="Chromosome"/>
</dbReference>
<evidence type="ECO:0000313" key="2">
    <source>
        <dbReference type="Proteomes" id="UP000326598"/>
    </source>
</evidence>
<gene>
    <name evidence="1" type="ORF">CP976_41855</name>
</gene>
<reference evidence="1 2" key="1">
    <citation type="submission" date="2017-09" db="EMBL/GenBank/DDBJ databases">
        <authorList>
            <person name="Lee N."/>
            <person name="Cho B.-K."/>
        </authorList>
    </citation>
    <scope>NUCLEOTIDE SEQUENCE [LARGE SCALE GENOMIC DNA]</scope>
    <source>
        <strain evidence="1 2">ATCC 13740</strain>
    </source>
</reference>